<dbReference type="Proteomes" id="UP001219901">
    <property type="component" value="Chromosome"/>
</dbReference>
<dbReference type="Pfam" id="PF11376">
    <property type="entry name" value="DUF3179"/>
    <property type="match status" value="2"/>
</dbReference>
<dbReference type="EMBL" id="CP046147">
    <property type="protein sequence ID" value="WFG40665.1"/>
    <property type="molecule type" value="Genomic_DNA"/>
</dbReference>
<protein>
    <submittedName>
        <fullName evidence="2">DUF3179 domain-containing protein</fullName>
    </submittedName>
</protein>
<evidence type="ECO:0000313" key="2">
    <source>
        <dbReference type="EMBL" id="WFG40665.1"/>
    </source>
</evidence>
<dbReference type="Proteomes" id="UP001321249">
    <property type="component" value="Unassembled WGS sequence"/>
</dbReference>
<proteinExistence type="predicted"/>
<organism evidence="2 3">
    <name type="scientific">Candidatus Lucifugimonas marina</name>
    <dbReference type="NCBI Taxonomy" id="3038979"/>
    <lineage>
        <taxon>Bacteria</taxon>
        <taxon>Bacillati</taxon>
        <taxon>Chloroflexota</taxon>
        <taxon>Dehalococcoidia</taxon>
        <taxon>SAR202 cluster</taxon>
        <taxon>Candidatus Lucifugimonadales</taxon>
        <taxon>Candidatus Lucifugimonadaceae</taxon>
        <taxon>Candidatus Lucifugimonas</taxon>
    </lineage>
</organism>
<reference evidence="3" key="3">
    <citation type="submission" date="2023-06" db="EMBL/GenBank/DDBJ databases">
        <title>Pangenomics reveal diversification of enzyme families and niche specialization in globally abundant SAR202 bacteria.</title>
        <authorList>
            <person name="Saw J.H.W."/>
        </authorList>
    </citation>
    <scope>NUCLEOTIDE SEQUENCE [LARGE SCALE GENOMIC DNA]</scope>
    <source>
        <strain evidence="3">JH1073</strain>
    </source>
</reference>
<dbReference type="AlphaFoldDB" id="A0AAJ5ZJV6"/>
<accession>A0AAJ5ZJV6</accession>
<evidence type="ECO:0000313" key="4">
    <source>
        <dbReference type="Proteomes" id="UP001321249"/>
    </source>
</evidence>
<sequence length="240" mass="26472">MNGQLLNFEVVALIDGVFSMTDRETGTLWTHLDGLSLSGPLLGERLKFLPMQITTWEEWQRLYPHTTVLDWNTGFQSQYRAITPGASVGNDADFNDTRLPVNALMIGVEVDDQFKSYPHQLIDRDGGVINDTLADLPIAVFHAPVGDSGLAYSRVVGEQALTFQIEIASINVYSDQETGTLWTSTGLAIDGPLEGTQLEFVPSITTEWYGWAEYHPATGIYGTPSDWAQVTGPARTNNFN</sequence>
<reference evidence="3 4" key="1">
    <citation type="submission" date="2019-11" db="EMBL/GenBank/DDBJ databases">
        <authorList>
            <person name="Cho J.-C."/>
        </authorList>
    </citation>
    <scope>NUCLEOTIDE SEQUENCE [LARGE SCALE GENOMIC DNA]</scope>
    <source>
        <strain evidence="2 3">JH1073</strain>
        <strain evidence="1 4">JH702</strain>
    </source>
</reference>
<dbReference type="InterPro" id="IPR021516">
    <property type="entry name" value="DUF3179"/>
</dbReference>
<name>A0AAJ5ZJV6_9CHLR</name>
<evidence type="ECO:0000313" key="3">
    <source>
        <dbReference type="Proteomes" id="UP001219901"/>
    </source>
</evidence>
<reference evidence="2" key="2">
    <citation type="journal article" date="2023" name="Nat. Commun.">
        <title>Cultivation of marine bacteria of the SAR202 clade.</title>
        <authorList>
            <person name="Lim Y."/>
            <person name="Seo J.H."/>
            <person name="Giovannoni S.J."/>
            <person name="Kang I."/>
            <person name="Cho J.C."/>
        </authorList>
    </citation>
    <scope>NUCLEOTIDE SEQUENCE</scope>
    <source>
        <strain evidence="2">JH1073</strain>
    </source>
</reference>
<gene>
    <name evidence="1" type="ORF">GKO46_05745</name>
    <name evidence="2" type="ORF">GKO48_13990</name>
</gene>
<dbReference type="EMBL" id="WMBE01000002">
    <property type="protein sequence ID" value="MDG0866577.1"/>
    <property type="molecule type" value="Genomic_DNA"/>
</dbReference>
<keyword evidence="3" id="KW-1185">Reference proteome</keyword>
<evidence type="ECO:0000313" key="1">
    <source>
        <dbReference type="EMBL" id="MDG0866577.1"/>
    </source>
</evidence>